<dbReference type="Proteomes" id="UP001420932">
    <property type="component" value="Unassembled WGS sequence"/>
</dbReference>
<name>A0AAP0ITR0_9MAGN</name>
<organism evidence="2 3">
    <name type="scientific">Stephania yunnanensis</name>
    <dbReference type="NCBI Taxonomy" id="152371"/>
    <lineage>
        <taxon>Eukaryota</taxon>
        <taxon>Viridiplantae</taxon>
        <taxon>Streptophyta</taxon>
        <taxon>Embryophyta</taxon>
        <taxon>Tracheophyta</taxon>
        <taxon>Spermatophyta</taxon>
        <taxon>Magnoliopsida</taxon>
        <taxon>Ranunculales</taxon>
        <taxon>Menispermaceae</taxon>
        <taxon>Menispermoideae</taxon>
        <taxon>Cissampelideae</taxon>
        <taxon>Stephania</taxon>
    </lineage>
</organism>
<feature type="region of interest" description="Disordered" evidence="1">
    <location>
        <begin position="1"/>
        <end position="21"/>
    </location>
</feature>
<comment type="caution">
    <text evidence="2">The sequence shown here is derived from an EMBL/GenBank/DDBJ whole genome shotgun (WGS) entry which is preliminary data.</text>
</comment>
<protein>
    <submittedName>
        <fullName evidence="2">Uncharacterized protein</fullName>
    </submittedName>
</protein>
<dbReference type="EMBL" id="JBBNAF010000008">
    <property type="protein sequence ID" value="KAK9121604.1"/>
    <property type="molecule type" value="Genomic_DNA"/>
</dbReference>
<dbReference type="AlphaFoldDB" id="A0AAP0ITR0"/>
<evidence type="ECO:0000256" key="1">
    <source>
        <dbReference type="SAM" id="MobiDB-lite"/>
    </source>
</evidence>
<accession>A0AAP0ITR0</accession>
<evidence type="ECO:0000313" key="2">
    <source>
        <dbReference type="EMBL" id="KAK9121604.1"/>
    </source>
</evidence>
<keyword evidence="3" id="KW-1185">Reference proteome</keyword>
<proteinExistence type="predicted"/>
<gene>
    <name evidence="2" type="ORF">Syun_019221</name>
</gene>
<reference evidence="2 3" key="1">
    <citation type="submission" date="2024-01" db="EMBL/GenBank/DDBJ databases">
        <title>Genome assemblies of Stephania.</title>
        <authorList>
            <person name="Yang L."/>
        </authorList>
    </citation>
    <scope>NUCLEOTIDE SEQUENCE [LARGE SCALE GENOMIC DNA]</scope>
    <source>
        <strain evidence="2">YNDBR</strain>
        <tissue evidence="2">Leaf</tissue>
    </source>
</reference>
<sequence>MTGAIPAGGRTIGSSGRPVGTDATWWRRNSRTLSFEECLALIANKTRRTRRQRGAAAPVRKDVRPASCEWRRSVTQLTAKLNSSDIACEEEKCSCSKSCRKDVDLVNLDS</sequence>
<evidence type="ECO:0000313" key="3">
    <source>
        <dbReference type="Proteomes" id="UP001420932"/>
    </source>
</evidence>